<dbReference type="Pfam" id="PF01975">
    <property type="entry name" value="SurE"/>
    <property type="match status" value="1"/>
</dbReference>
<evidence type="ECO:0000313" key="3">
    <source>
        <dbReference type="Proteomes" id="UP000054144"/>
    </source>
</evidence>
<dbReference type="InterPro" id="IPR002828">
    <property type="entry name" value="SurE-like_Pase/nucleotidase"/>
</dbReference>
<name>A0A0D7AMG7_9AGAR</name>
<organism evidence="2 3">
    <name type="scientific">Fistulina hepatica ATCC 64428</name>
    <dbReference type="NCBI Taxonomy" id="1128425"/>
    <lineage>
        <taxon>Eukaryota</taxon>
        <taxon>Fungi</taxon>
        <taxon>Dikarya</taxon>
        <taxon>Basidiomycota</taxon>
        <taxon>Agaricomycotina</taxon>
        <taxon>Agaricomycetes</taxon>
        <taxon>Agaricomycetidae</taxon>
        <taxon>Agaricales</taxon>
        <taxon>Fistulinaceae</taxon>
        <taxon>Fistulina</taxon>
    </lineage>
</organism>
<dbReference type="AlphaFoldDB" id="A0A0D7AMG7"/>
<dbReference type="InterPro" id="IPR027746">
    <property type="entry name" value="TTL"/>
</dbReference>
<gene>
    <name evidence="2" type="ORF">FISHEDRAFT_34828</name>
</gene>
<evidence type="ECO:0000313" key="2">
    <source>
        <dbReference type="EMBL" id="KIY52757.1"/>
    </source>
</evidence>
<dbReference type="OrthoDB" id="202825at2759"/>
<dbReference type="PANTHER" id="PTHR47551:SF1">
    <property type="entry name" value="TUBULIN--TYROSINE LIGASE PBY1-RELATED"/>
    <property type="match status" value="1"/>
</dbReference>
<dbReference type="PANTHER" id="PTHR47551">
    <property type="entry name" value="TUBULIN--TYROSINE LIGASE PBY1-RELATED"/>
    <property type="match status" value="1"/>
</dbReference>
<proteinExistence type="predicted"/>
<dbReference type="InterPro" id="IPR036523">
    <property type="entry name" value="SurE-like_sf"/>
</dbReference>
<dbReference type="EMBL" id="KN881630">
    <property type="protein sequence ID" value="KIY52757.1"/>
    <property type="molecule type" value="Genomic_DNA"/>
</dbReference>
<feature type="domain" description="Survival protein SurE-like phosphatase/nucleotidase" evidence="1">
    <location>
        <begin position="6"/>
        <end position="214"/>
    </location>
</feature>
<dbReference type="GO" id="GO:0000932">
    <property type="term" value="C:P-body"/>
    <property type="evidence" value="ECO:0007669"/>
    <property type="project" value="TreeGrafter"/>
</dbReference>
<reference evidence="2 3" key="1">
    <citation type="journal article" date="2015" name="Fungal Genet. Biol.">
        <title>Evolution of novel wood decay mechanisms in Agaricales revealed by the genome sequences of Fistulina hepatica and Cylindrobasidium torrendii.</title>
        <authorList>
            <person name="Floudas D."/>
            <person name="Held B.W."/>
            <person name="Riley R."/>
            <person name="Nagy L.G."/>
            <person name="Koehler G."/>
            <person name="Ransdell A.S."/>
            <person name="Younus H."/>
            <person name="Chow J."/>
            <person name="Chiniquy J."/>
            <person name="Lipzen A."/>
            <person name="Tritt A."/>
            <person name="Sun H."/>
            <person name="Haridas S."/>
            <person name="LaButti K."/>
            <person name="Ohm R.A."/>
            <person name="Kues U."/>
            <person name="Blanchette R.A."/>
            <person name="Grigoriev I.V."/>
            <person name="Minto R.E."/>
            <person name="Hibbett D.S."/>
        </authorList>
    </citation>
    <scope>NUCLEOTIDE SEQUENCE [LARGE SCALE GENOMIC DNA]</scope>
    <source>
        <strain evidence="2 3">ATCC 64428</strain>
    </source>
</reference>
<dbReference type="NCBIfam" id="TIGR00087">
    <property type="entry name" value="surE"/>
    <property type="match status" value="1"/>
</dbReference>
<keyword evidence="3" id="KW-1185">Reference proteome</keyword>
<protein>
    <submittedName>
        <fullName evidence="2">Sure-like protein</fullName>
    </submittedName>
</protein>
<dbReference type="Gene3D" id="3.40.1210.10">
    <property type="entry name" value="Survival protein SurE-like phosphatase/nucleotidase"/>
    <property type="match status" value="1"/>
</dbReference>
<dbReference type="GO" id="GO:0016787">
    <property type="term" value="F:hydrolase activity"/>
    <property type="evidence" value="ECO:0007669"/>
    <property type="project" value="InterPro"/>
</dbReference>
<evidence type="ECO:0000259" key="1">
    <source>
        <dbReference type="Pfam" id="PF01975"/>
    </source>
</evidence>
<sequence length="307" mass="33269">MKQRQNDDGPPDPIESPYIYGLYKHLVNVLGWDVKVVIPSSQKSWIGFLNVFLADGQGETSSESRPLRDDEVGEWILLNGTPASCTNIALHNLYPGQIDLVISGPNLGRNTSSAFALSSGTVGAAMSGALSHTRAIALSYGTVVHPVQKEYYNPAHVVSLKIIKHLVENWGVDEGGLRVSGEVDLYNINVPMVPGLLSNEGLKVYWTSIWRNSYGRLFKPVVRDVNPAGPDAPVPSTSPTLAFKWAPAIEGLVNPAKASLPTYTDAWALNRGQISVTALRASFAEADMAFDTTAEDGGRLWEVNLKL</sequence>
<dbReference type="SUPFAM" id="SSF64167">
    <property type="entry name" value="SurE-like"/>
    <property type="match status" value="1"/>
</dbReference>
<dbReference type="Proteomes" id="UP000054144">
    <property type="component" value="Unassembled WGS sequence"/>
</dbReference>
<accession>A0A0D7AMG7</accession>